<evidence type="ECO:0000313" key="1">
    <source>
        <dbReference type="EMBL" id="RRD00457.1"/>
    </source>
</evidence>
<name>A0A3P1STD2_9GAMM</name>
<dbReference type="EMBL" id="RQXV01000002">
    <property type="protein sequence ID" value="RRD00457.1"/>
    <property type="molecule type" value="Genomic_DNA"/>
</dbReference>
<dbReference type="Proteomes" id="UP000267535">
    <property type="component" value="Unassembled WGS sequence"/>
</dbReference>
<keyword evidence="2" id="KW-1185">Reference proteome</keyword>
<reference evidence="1 2" key="1">
    <citation type="submission" date="2018-11" db="EMBL/GenBank/DDBJ databases">
        <title>The draft genome sequence of Amphritea balenae JAMM 1525T.</title>
        <authorList>
            <person name="Fang Z."/>
            <person name="Zhang Y."/>
            <person name="Han X."/>
        </authorList>
    </citation>
    <scope>NUCLEOTIDE SEQUENCE [LARGE SCALE GENOMIC DNA]</scope>
    <source>
        <strain evidence="1 2">JAMM 1525</strain>
    </source>
</reference>
<organism evidence="1 2">
    <name type="scientific">Amphritea balenae</name>
    <dbReference type="NCBI Taxonomy" id="452629"/>
    <lineage>
        <taxon>Bacteria</taxon>
        <taxon>Pseudomonadati</taxon>
        <taxon>Pseudomonadota</taxon>
        <taxon>Gammaproteobacteria</taxon>
        <taxon>Oceanospirillales</taxon>
        <taxon>Oceanospirillaceae</taxon>
        <taxon>Amphritea</taxon>
    </lineage>
</organism>
<gene>
    <name evidence="1" type="ORF">EHS89_05025</name>
</gene>
<proteinExistence type="predicted"/>
<dbReference type="AlphaFoldDB" id="A0A3P1STD2"/>
<evidence type="ECO:0000313" key="2">
    <source>
        <dbReference type="Proteomes" id="UP000267535"/>
    </source>
</evidence>
<accession>A0A3P1STD2</accession>
<dbReference type="RefSeq" id="WP_124925038.1">
    <property type="nucleotide sequence ID" value="NZ_BMOH01000003.1"/>
</dbReference>
<comment type="caution">
    <text evidence="1">The sequence shown here is derived from an EMBL/GenBank/DDBJ whole genome shotgun (WGS) entry which is preliminary data.</text>
</comment>
<sequence length="85" mass="9084">MVNITAAPLAEEDETANSVALGKSITKSPCPGKKAGIVSAIINNNNILYGVFGIGVFDKNKTTITPKTQPIKTFESISNRILLFF</sequence>
<protein>
    <submittedName>
        <fullName evidence="1">Uncharacterized protein</fullName>
    </submittedName>
</protein>